<dbReference type="AlphaFoldDB" id="A0A2V1HSI1"/>
<dbReference type="OrthoDB" id="128708at2"/>
<dbReference type="PANTHER" id="PTHR13696">
    <property type="entry name" value="P-LOOP CONTAINING NUCLEOSIDE TRIPHOSPHATE HYDROLASE"/>
    <property type="match status" value="1"/>
</dbReference>
<dbReference type="Pfam" id="PF13614">
    <property type="entry name" value="AAA_31"/>
    <property type="match status" value="1"/>
</dbReference>
<accession>A0A2V1HSI1</accession>
<evidence type="ECO:0000313" key="3">
    <source>
        <dbReference type="Proteomes" id="UP000244893"/>
    </source>
</evidence>
<keyword evidence="3" id="KW-1185">Reference proteome</keyword>
<protein>
    <submittedName>
        <fullName evidence="2">Chromosome partitioning protein ParA</fullName>
    </submittedName>
</protein>
<dbReference type="PANTHER" id="PTHR13696:SF99">
    <property type="entry name" value="COBYRINIC ACID AC-DIAMIDE SYNTHASE"/>
    <property type="match status" value="1"/>
</dbReference>
<dbReference type="InterPro" id="IPR050678">
    <property type="entry name" value="DNA_Partitioning_ATPase"/>
</dbReference>
<feature type="domain" description="AAA" evidence="1">
    <location>
        <begin position="5"/>
        <end position="177"/>
    </location>
</feature>
<name>A0A2V1HSI1_9MICO</name>
<organism evidence="2 3">
    <name type="scientific">Amnibacterium flavum</name>
    <dbReference type="NCBI Taxonomy" id="2173173"/>
    <lineage>
        <taxon>Bacteria</taxon>
        <taxon>Bacillati</taxon>
        <taxon>Actinomycetota</taxon>
        <taxon>Actinomycetes</taxon>
        <taxon>Micrococcales</taxon>
        <taxon>Microbacteriaceae</taxon>
        <taxon>Amnibacterium</taxon>
    </lineage>
</organism>
<comment type="caution">
    <text evidence="2">The sequence shown here is derived from an EMBL/GenBank/DDBJ whole genome shotgun (WGS) entry which is preliminary data.</text>
</comment>
<dbReference type="InterPro" id="IPR025669">
    <property type="entry name" value="AAA_dom"/>
</dbReference>
<dbReference type="InterPro" id="IPR027417">
    <property type="entry name" value="P-loop_NTPase"/>
</dbReference>
<dbReference type="Proteomes" id="UP000244893">
    <property type="component" value="Unassembled WGS sequence"/>
</dbReference>
<dbReference type="Gene3D" id="3.40.50.300">
    <property type="entry name" value="P-loop containing nucleotide triphosphate hydrolases"/>
    <property type="match status" value="1"/>
</dbReference>
<dbReference type="EMBL" id="QEOP01000005">
    <property type="protein sequence ID" value="PVZ93277.1"/>
    <property type="molecule type" value="Genomic_DNA"/>
</dbReference>
<dbReference type="CDD" id="cd02042">
    <property type="entry name" value="ParAB_family"/>
    <property type="match status" value="1"/>
</dbReference>
<gene>
    <name evidence="2" type="ORF">DDQ50_16390</name>
</gene>
<dbReference type="SUPFAM" id="SSF52540">
    <property type="entry name" value="P-loop containing nucleoside triphosphate hydrolases"/>
    <property type="match status" value="1"/>
</dbReference>
<evidence type="ECO:0000259" key="1">
    <source>
        <dbReference type="Pfam" id="PF13614"/>
    </source>
</evidence>
<reference evidence="2 3" key="1">
    <citation type="submission" date="2018-05" db="EMBL/GenBank/DDBJ databases">
        <title>Amnibacterium sp. M8JJ-5, whole genome shotgun sequence.</title>
        <authorList>
            <person name="Tuo L."/>
        </authorList>
    </citation>
    <scope>NUCLEOTIDE SEQUENCE [LARGE SCALE GENOMIC DNA]</scope>
    <source>
        <strain evidence="2 3">M8JJ-5</strain>
    </source>
</reference>
<sequence>MAVGRTLVFAQGKGGVGKTTLTSNTAALAASAGHRVLVIDLDQQGNVARDLGFPPNSGDDLMSSLLTAAPLPISKDVRPNLDVVAGGPAIGDAASVFASRSARGSSDLADVLEAKLRPIEADYDLILIDTPPGDRILVEAALSVALAVAIPTRMDEASIDGVTRIAERFLAVTPRNPQLRLAGVVLFAISSRTTRLERDVRNALAETLGDAAPVFTTRIRHLESAAADARRRGLLIHELEQAAVADRTARINALRNKTSLTDGLYARDASGLAEDYQELTRELLTRLIEIENEAVVTT</sequence>
<evidence type="ECO:0000313" key="2">
    <source>
        <dbReference type="EMBL" id="PVZ93277.1"/>
    </source>
</evidence>
<dbReference type="RefSeq" id="WP_116757873.1">
    <property type="nucleotide sequence ID" value="NZ_JBHUEX010000002.1"/>
</dbReference>
<proteinExistence type="predicted"/>